<dbReference type="NCBIfam" id="TIGR00041">
    <property type="entry name" value="DTMP_kinase"/>
    <property type="match status" value="1"/>
</dbReference>
<dbReference type="InterPro" id="IPR039430">
    <property type="entry name" value="Thymidylate_kin-like_dom"/>
</dbReference>
<evidence type="ECO:0000259" key="10">
    <source>
        <dbReference type="Pfam" id="PF02223"/>
    </source>
</evidence>
<dbReference type="EMBL" id="KC469893">
    <property type="protein sequence ID" value="AGC92695.1"/>
    <property type="molecule type" value="Genomic_DNA"/>
</dbReference>
<dbReference type="InterPro" id="IPR018095">
    <property type="entry name" value="Thymidylate_kin_CS"/>
</dbReference>
<evidence type="ECO:0000256" key="6">
    <source>
        <dbReference type="ARBA" id="ARBA00022727"/>
    </source>
</evidence>
<dbReference type="EC" id="2.7.4.9" evidence="3"/>
<evidence type="ECO:0000256" key="1">
    <source>
        <dbReference type="ARBA" id="ARBA00004992"/>
    </source>
</evidence>
<feature type="domain" description="Thymidylate kinase-like" evidence="10">
    <location>
        <begin position="15"/>
        <end position="190"/>
    </location>
</feature>
<dbReference type="CDD" id="cd01672">
    <property type="entry name" value="TMPK"/>
    <property type="match status" value="1"/>
</dbReference>
<dbReference type="InterPro" id="IPR027417">
    <property type="entry name" value="P-loop_NTPase"/>
</dbReference>
<evidence type="ECO:0000256" key="7">
    <source>
        <dbReference type="ARBA" id="ARBA00022741"/>
    </source>
</evidence>
<evidence type="ECO:0000256" key="3">
    <source>
        <dbReference type="ARBA" id="ARBA00012980"/>
    </source>
</evidence>
<comment type="similarity">
    <text evidence="2">Belongs to the thymidylate kinase family.</text>
</comment>
<dbReference type="FunFam" id="3.40.50.300:FF:000679">
    <property type="entry name" value="Thymidylate kinase"/>
    <property type="match status" value="1"/>
</dbReference>
<evidence type="ECO:0000256" key="5">
    <source>
        <dbReference type="ARBA" id="ARBA00022679"/>
    </source>
</evidence>
<dbReference type="GO" id="GO:0005634">
    <property type="term" value="C:nucleus"/>
    <property type="evidence" value="ECO:0007669"/>
    <property type="project" value="TreeGrafter"/>
</dbReference>
<dbReference type="AlphaFoldDB" id="L7X3W4"/>
<organism evidence="11">
    <name type="scientific">Heliconius erato</name>
    <name type="common">Crimson patched longwing butterfly</name>
    <dbReference type="NCBI Taxonomy" id="33431"/>
    <lineage>
        <taxon>Eukaryota</taxon>
        <taxon>Metazoa</taxon>
        <taxon>Ecdysozoa</taxon>
        <taxon>Arthropoda</taxon>
        <taxon>Hexapoda</taxon>
        <taxon>Insecta</taxon>
        <taxon>Pterygota</taxon>
        <taxon>Neoptera</taxon>
        <taxon>Endopterygota</taxon>
        <taxon>Lepidoptera</taxon>
        <taxon>Glossata</taxon>
        <taxon>Ditrysia</taxon>
        <taxon>Papilionoidea</taxon>
        <taxon>Nymphalidae</taxon>
        <taxon>Heliconiinae</taxon>
        <taxon>Heliconiini</taxon>
        <taxon>Heliconius</taxon>
    </lineage>
</organism>
<keyword evidence="6" id="KW-0545">Nucleotide biosynthesis</keyword>
<evidence type="ECO:0000313" key="11">
    <source>
        <dbReference type="EMBL" id="AGC92695.1"/>
    </source>
</evidence>
<dbReference type="Gene3D" id="3.40.50.300">
    <property type="entry name" value="P-loop containing nucleotide triphosphate hydrolases"/>
    <property type="match status" value="1"/>
</dbReference>
<dbReference type="PANTHER" id="PTHR10344:SF1">
    <property type="entry name" value="THYMIDYLATE KINASE"/>
    <property type="match status" value="1"/>
</dbReference>
<evidence type="ECO:0000256" key="8">
    <source>
        <dbReference type="ARBA" id="ARBA00022777"/>
    </source>
</evidence>
<dbReference type="GO" id="GO:0005524">
    <property type="term" value="F:ATP binding"/>
    <property type="evidence" value="ECO:0007669"/>
    <property type="project" value="UniProtKB-KW"/>
</dbReference>
<dbReference type="GO" id="GO:0006235">
    <property type="term" value="P:dTTP biosynthetic process"/>
    <property type="evidence" value="ECO:0007669"/>
    <property type="project" value="TreeGrafter"/>
</dbReference>
<evidence type="ECO:0000256" key="4">
    <source>
        <dbReference type="ARBA" id="ARBA00017144"/>
    </source>
</evidence>
<keyword evidence="7" id="KW-0547">Nucleotide-binding</keyword>
<dbReference type="GO" id="GO:0004550">
    <property type="term" value="F:nucleoside diphosphate kinase activity"/>
    <property type="evidence" value="ECO:0007669"/>
    <property type="project" value="TreeGrafter"/>
</dbReference>
<dbReference type="SUPFAM" id="SSF52540">
    <property type="entry name" value="P-loop containing nucleoside triphosphate hydrolases"/>
    <property type="match status" value="1"/>
</dbReference>
<reference evidence="11" key="2">
    <citation type="journal article" date="2013" name="Genome Res.">
        <title>Genomic architecture of adaptive color pattern divergence and convergence in Heliconius butterflies.</title>
        <authorList>
            <person name="Supple M.A."/>
            <person name="Hines H.M."/>
            <person name="Dasmahapatra K.K."/>
            <person name="Lewis J.J."/>
            <person name="Nielsen D.M."/>
            <person name="Lavoie C."/>
            <person name="Ray D.A."/>
            <person name="Salazar C."/>
            <person name="McMillan W.O."/>
            <person name="Counterman B.A."/>
        </authorList>
    </citation>
    <scope>NUCLEOTIDE SEQUENCE</scope>
</reference>
<comment type="pathway">
    <text evidence="1">Pyrimidine metabolism; dTTP biosynthesis.</text>
</comment>
<dbReference type="GO" id="GO:0005739">
    <property type="term" value="C:mitochondrion"/>
    <property type="evidence" value="ECO:0007669"/>
    <property type="project" value="TreeGrafter"/>
</dbReference>
<evidence type="ECO:0000256" key="2">
    <source>
        <dbReference type="ARBA" id="ARBA00009776"/>
    </source>
</evidence>
<evidence type="ECO:0000256" key="9">
    <source>
        <dbReference type="ARBA" id="ARBA00022840"/>
    </source>
</evidence>
<dbReference type="GO" id="GO:0006233">
    <property type="term" value="P:dTDP biosynthetic process"/>
    <property type="evidence" value="ECO:0007669"/>
    <property type="project" value="InterPro"/>
</dbReference>
<reference evidence="11" key="1">
    <citation type="submission" date="2010-07" db="EMBL/GenBank/DDBJ databases">
        <authorList>
            <person name="Worley K.C."/>
        </authorList>
    </citation>
    <scope>NUCLEOTIDE SEQUENCE</scope>
</reference>
<dbReference type="GO" id="GO:0005829">
    <property type="term" value="C:cytosol"/>
    <property type="evidence" value="ECO:0007669"/>
    <property type="project" value="TreeGrafter"/>
</dbReference>
<dbReference type="InterPro" id="IPR018094">
    <property type="entry name" value="Thymidylate_kinase"/>
</dbReference>
<reference evidence="11" key="3">
    <citation type="submission" date="2016-03" db="EMBL/GenBank/DDBJ databases">
        <authorList>
            <person name="Ploux O."/>
        </authorList>
    </citation>
    <scope>NUCLEOTIDE SEQUENCE</scope>
</reference>
<protein>
    <recommendedName>
        <fullName evidence="4">Thymidylate kinase</fullName>
        <ecNumber evidence="3">2.7.4.9</ecNumber>
    </recommendedName>
</protein>
<dbReference type="PROSITE" id="PS01331">
    <property type="entry name" value="THYMIDYLATE_KINASE"/>
    <property type="match status" value="1"/>
</dbReference>
<dbReference type="GO" id="GO:0004798">
    <property type="term" value="F:dTMP kinase activity"/>
    <property type="evidence" value="ECO:0007669"/>
    <property type="project" value="UniProtKB-EC"/>
</dbReference>
<keyword evidence="9" id="KW-0067">ATP-binding</keyword>
<keyword evidence="8 11" id="KW-0418">Kinase</keyword>
<dbReference type="Pfam" id="PF02223">
    <property type="entry name" value="Thymidylate_kin"/>
    <property type="match status" value="1"/>
</dbReference>
<keyword evidence="5" id="KW-0808">Transferase</keyword>
<proteinExistence type="inferred from homology"/>
<accession>L7X3W4</accession>
<dbReference type="GO" id="GO:0006227">
    <property type="term" value="P:dUDP biosynthetic process"/>
    <property type="evidence" value="ECO:0007669"/>
    <property type="project" value="TreeGrafter"/>
</dbReference>
<dbReference type="PANTHER" id="PTHR10344">
    <property type="entry name" value="THYMIDYLATE KINASE"/>
    <property type="match status" value="1"/>
</dbReference>
<name>L7X3W4_HELEA</name>
<sequence>MNLTMGLKRGAFIVIEGVDRTGKTTQAKKLVESLKNKQVPAEYMNFPDRKTDIGEVINSYLTSKNDLSNEAIHLLFSANRWEKVNYVKEKILNGVTVIVDRYCFSGVAYSAAKGLDLSWCKSPDAGLPKPDKVFFFTLPLEHVQQRNGFGSERYEVPEFQKKVTATYMKLKEDNWDMLDASRSLEVIHKELVEKVLSVVDGVDNKPIEKIWV</sequence>
<dbReference type="HAMAP" id="MF_00165">
    <property type="entry name" value="Thymidylate_kinase"/>
    <property type="match status" value="1"/>
</dbReference>